<evidence type="ECO:0000313" key="3">
    <source>
        <dbReference type="Proteomes" id="UP000616839"/>
    </source>
</evidence>
<evidence type="ECO:0000256" key="1">
    <source>
        <dbReference type="SAM" id="Phobius"/>
    </source>
</evidence>
<feature type="transmembrane region" description="Helical" evidence="1">
    <location>
        <begin position="12"/>
        <end position="36"/>
    </location>
</feature>
<dbReference type="EMBL" id="JACYXZ010000001">
    <property type="protein sequence ID" value="MBD8868445.1"/>
    <property type="molecule type" value="Genomic_DNA"/>
</dbReference>
<organism evidence="2 3">
    <name type="scientific">Nocardioides donggukensis</name>
    <dbReference type="NCBI Taxonomy" id="2774019"/>
    <lineage>
        <taxon>Bacteria</taxon>
        <taxon>Bacillati</taxon>
        <taxon>Actinomycetota</taxon>
        <taxon>Actinomycetes</taxon>
        <taxon>Propionibacteriales</taxon>
        <taxon>Nocardioidaceae</taxon>
        <taxon>Nocardioides</taxon>
    </lineage>
</organism>
<evidence type="ECO:0000313" key="2">
    <source>
        <dbReference type="EMBL" id="MBD8868445.1"/>
    </source>
</evidence>
<dbReference type="RefSeq" id="WP_192140089.1">
    <property type="nucleotide sequence ID" value="NZ_JACYXZ010000001.1"/>
</dbReference>
<reference evidence="2" key="1">
    <citation type="submission" date="2020-09" db="EMBL/GenBank/DDBJ databases">
        <title>Nocardioides sp. strain MJB4 16S ribosomal RNA gene Genome sequencing and assembly.</title>
        <authorList>
            <person name="Kim I."/>
        </authorList>
    </citation>
    <scope>NUCLEOTIDE SEQUENCE</scope>
    <source>
        <strain evidence="2">MJB4</strain>
    </source>
</reference>
<keyword evidence="3" id="KW-1185">Reference proteome</keyword>
<sequence>MVSTRARRLWVVAVWVGAVLATALNGVVVGYGVVWFQLFGETADADDYLVSSGGYGAAAVVLALAVPAIVTHAGPRWLLVPTGVTAAVLGALAVNAAAAAREAEPATVPSSSAWDGIGGVLWAPWTWALVALAGHGLYRLARGRGSGHEAA</sequence>
<dbReference type="Proteomes" id="UP000616839">
    <property type="component" value="Unassembled WGS sequence"/>
</dbReference>
<keyword evidence="1" id="KW-0472">Membrane</keyword>
<proteinExistence type="predicted"/>
<keyword evidence="1" id="KW-1133">Transmembrane helix</keyword>
<comment type="caution">
    <text evidence="2">The sequence shown here is derived from an EMBL/GenBank/DDBJ whole genome shotgun (WGS) entry which is preliminary data.</text>
</comment>
<keyword evidence="1" id="KW-0812">Transmembrane</keyword>
<dbReference type="AlphaFoldDB" id="A0A927K3Q9"/>
<feature type="transmembrane region" description="Helical" evidence="1">
    <location>
        <begin position="120"/>
        <end position="138"/>
    </location>
</feature>
<feature type="transmembrane region" description="Helical" evidence="1">
    <location>
        <begin position="48"/>
        <end position="70"/>
    </location>
</feature>
<accession>A0A927K3Q9</accession>
<protein>
    <submittedName>
        <fullName evidence="2">Uncharacterized protein</fullName>
    </submittedName>
</protein>
<name>A0A927K3Q9_9ACTN</name>
<gene>
    <name evidence="2" type="ORF">IE331_02310</name>
</gene>
<feature type="transmembrane region" description="Helical" evidence="1">
    <location>
        <begin position="77"/>
        <end position="100"/>
    </location>
</feature>